<dbReference type="RefSeq" id="WP_128781744.1">
    <property type="nucleotide sequence ID" value="NZ_CP041260.1"/>
</dbReference>
<sequence length="298" mass="32101">MTKSEDYATPEATWQAIGAAAKSGAAAVGMPVVTLRQLLLFDRLLSRVFDGDERFVLKGGTRMLAFIPRARATVDIDLETAAVSIDDAVKALDELLDRDIGDRLRFVRVARSAGPGSADQPNVTMVKLTYEAVGTRQSVKLDLAIHDRAGAATVRADPGFRVPLGRAVPAPEYVMVAIEQQIADKVAAMMERSHGGDGRSSRAKDLVDLALIAQNLPCDAGLLRDALEVQITTRGLDPFVEVDASDSIQRTFATVAKKAPDLRITWQDAVALTNRMVGPVLTGAIAAGRWDPQWGAWR</sequence>
<comment type="caution">
    <text evidence="1">The sequence shown here is derived from an EMBL/GenBank/DDBJ whole genome shotgun (WGS) entry which is preliminary data.</text>
</comment>
<dbReference type="EMBL" id="JAHEWX010000025">
    <property type="protein sequence ID" value="MBT1543210.1"/>
    <property type="molecule type" value="Genomic_DNA"/>
</dbReference>
<name>A0A5P8YVM5_9MICO</name>
<reference evidence="1" key="1">
    <citation type="submission" date="2021-05" db="EMBL/GenBank/DDBJ databases">
        <title>Whole genome sequence of Curtobacterium flaccumfaciens pv. flaccumfaciens strain CFBP 3417.</title>
        <authorList>
            <person name="Osdaghi E."/>
            <person name="Taghouti G."/>
            <person name="Portier P."/>
            <person name="Fazliarab A."/>
            <person name="Taghavi S.M."/>
            <person name="Briand M."/>
            <person name="Le-Saux M."/>
            <person name="Jacques M.-A."/>
        </authorList>
    </citation>
    <scope>NUCLEOTIDE SEQUENCE</scope>
    <source>
        <strain evidence="1">CFBP 3417</strain>
    </source>
</reference>
<keyword evidence="1" id="KW-0808">Transferase</keyword>
<dbReference type="Proteomes" id="UP000709437">
    <property type="component" value="Unassembled WGS sequence"/>
</dbReference>
<accession>A0A5P8YVM5</accession>
<organism evidence="1 2">
    <name type="scientific">Curtobacterium flaccumfaciens pv. flaccumfaciens</name>
    <dbReference type="NCBI Taxonomy" id="138532"/>
    <lineage>
        <taxon>Bacteria</taxon>
        <taxon>Bacillati</taxon>
        <taxon>Actinomycetota</taxon>
        <taxon>Actinomycetes</taxon>
        <taxon>Micrococcales</taxon>
        <taxon>Microbacteriaceae</taxon>
        <taxon>Curtobacterium</taxon>
    </lineage>
</organism>
<proteinExistence type="predicted"/>
<protein>
    <submittedName>
        <fullName evidence="1">Nucleotidyl transferase AbiEii/AbiGii toxin family protein</fullName>
    </submittedName>
</protein>
<dbReference type="AlphaFoldDB" id="A0A5P8YVM5"/>
<dbReference type="InterPro" id="IPR014942">
    <property type="entry name" value="AbiEii"/>
</dbReference>
<evidence type="ECO:0000313" key="2">
    <source>
        <dbReference type="Proteomes" id="UP000709437"/>
    </source>
</evidence>
<gene>
    <name evidence="1" type="ORF">KK103_15715</name>
</gene>
<dbReference type="Pfam" id="PF08843">
    <property type="entry name" value="AbiEii"/>
    <property type="match status" value="1"/>
</dbReference>
<evidence type="ECO:0000313" key="1">
    <source>
        <dbReference type="EMBL" id="MBT1543210.1"/>
    </source>
</evidence>
<dbReference type="GO" id="GO:0016740">
    <property type="term" value="F:transferase activity"/>
    <property type="evidence" value="ECO:0007669"/>
    <property type="project" value="UniProtKB-KW"/>
</dbReference>